<sequence length="283" mass="31400">MDLQISRALLLFVLFAVGTQTSSACNATKPKFGSAKDSHWCYECRSIGDYCVKRPMICPMGFSKCMSATTIFEIGDTPIKMKQQECIEDCQDSSTNYGVMKQTFSCCDSDLCNFRDAPDPRTNTPNGRTCYYCKGQDCSNTVSCSGTEDRCITSTVTKYGVSILQKGCASKYICGALKCSFIRDVSCCEGDLCNGDNTQAVTQGFINNADESITMSIIQSFMRKGAMSTTKRLAYKDAKRVQQRVTYNDAESVNQRVVHNDAKSAKQNFLFLCCSLLSYFLRL</sequence>
<evidence type="ECO:0000259" key="9">
    <source>
        <dbReference type="SMART" id="SM00134"/>
    </source>
</evidence>
<dbReference type="SMART" id="SM00134">
    <property type="entry name" value="LU"/>
    <property type="match status" value="2"/>
</dbReference>
<keyword evidence="11" id="KW-1185">Reference proteome</keyword>
<dbReference type="PANTHER" id="PTHR20914:SF24">
    <property type="entry name" value="LYMPHOCYTE ANTIGEN 6 FAMILY MEMBER M2-RELATED"/>
    <property type="match status" value="1"/>
</dbReference>
<evidence type="ECO:0000256" key="7">
    <source>
        <dbReference type="ARBA" id="ARBA00023180"/>
    </source>
</evidence>
<dbReference type="Proteomes" id="UP001558613">
    <property type="component" value="Unassembled WGS sequence"/>
</dbReference>
<dbReference type="Pfam" id="PF00021">
    <property type="entry name" value="UPAR_LY6"/>
    <property type="match status" value="1"/>
</dbReference>
<comment type="caution">
    <text evidence="10">The sequence shown here is derived from an EMBL/GenBank/DDBJ whole genome shotgun (WGS) entry which is preliminary data.</text>
</comment>
<evidence type="ECO:0000256" key="5">
    <source>
        <dbReference type="ARBA" id="ARBA00022729"/>
    </source>
</evidence>
<accession>A0ABR3NX47</accession>
<feature type="domain" description="UPAR/Ly6" evidence="9">
    <location>
        <begin position="128"/>
        <end position="204"/>
    </location>
</feature>
<evidence type="ECO:0000256" key="6">
    <source>
        <dbReference type="ARBA" id="ARBA00023136"/>
    </source>
</evidence>
<dbReference type="EMBL" id="JAYMGO010000001">
    <property type="protein sequence ID" value="KAL1281610.1"/>
    <property type="molecule type" value="Genomic_DNA"/>
</dbReference>
<dbReference type="Pfam" id="PF00087">
    <property type="entry name" value="Toxin_TOLIP"/>
    <property type="match status" value="1"/>
</dbReference>
<gene>
    <name evidence="10" type="ORF">QQF64_000413</name>
</gene>
<organism evidence="10 11">
    <name type="scientific">Cirrhinus molitorella</name>
    <name type="common">mud carp</name>
    <dbReference type="NCBI Taxonomy" id="172907"/>
    <lineage>
        <taxon>Eukaryota</taxon>
        <taxon>Metazoa</taxon>
        <taxon>Chordata</taxon>
        <taxon>Craniata</taxon>
        <taxon>Vertebrata</taxon>
        <taxon>Euteleostomi</taxon>
        <taxon>Actinopterygii</taxon>
        <taxon>Neopterygii</taxon>
        <taxon>Teleostei</taxon>
        <taxon>Ostariophysi</taxon>
        <taxon>Cypriniformes</taxon>
        <taxon>Cyprinidae</taxon>
        <taxon>Labeoninae</taxon>
        <taxon>Labeonini</taxon>
        <taxon>Cirrhinus</taxon>
    </lineage>
</organism>
<evidence type="ECO:0000256" key="4">
    <source>
        <dbReference type="ARBA" id="ARBA00022525"/>
    </source>
</evidence>
<evidence type="ECO:0000256" key="1">
    <source>
        <dbReference type="ARBA" id="ARBA00004236"/>
    </source>
</evidence>
<evidence type="ECO:0000313" key="10">
    <source>
        <dbReference type="EMBL" id="KAL1281610.1"/>
    </source>
</evidence>
<evidence type="ECO:0000256" key="2">
    <source>
        <dbReference type="ARBA" id="ARBA00004613"/>
    </source>
</evidence>
<keyword evidence="6" id="KW-0472">Membrane</keyword>
<feature type="chain" id="PRO_5046067238" description="UPAR/Ly6 domain-containing protein" evidence="8">
    <location>
        <begin position="25"/>
        <end position="283"/>
    </location>
</feature>
<evidence type="ECO:0000256" key="8">
    <source>
        <dbReference type="SAM" id="SignalP"/>
    </source>
</evidence>
<dbReference type="InterPro" id="IPR035076">
    <property type="entry name" value="Toxin/TOLIP"/>
</dbReference>
<keyword evidence="4" id="KW-0964">Secreted</keyword>
<feature type="domain" description="UPAR/Ly6" evidence="9">
    <location>
        <begin position="41"/>
        <end position="127"/>
    </location>
</feature>
<dbReference type="Gene3D" id="2.10.60.10">
    <property type="entry name" value="CD59"/>
    <property type="match status" value="2"/>
</dbReference>
<dbReference type="InterPro" id="IPR016054">
    <property type="entry name" value="LY6_UPA_recep-like"/>
</dbReference>
<dbReference type="PROSITE" id="PS51257">
    <property type="entry name" value="PROKAR_LIPOPROTEIN"/>
    <property type="match status" value="1"/>
</dbReference>
<dbReference type="PANTHER" id="PTHR20914">
    <property type="entry name" value="LY6/PLAUR DOMAIN-CONTAINING PROTEIN 8"/>
    <property type="match status" value="1"/>
</dbReference>
<dbReference type="InterPro" id="IPR045860">
    <property type="entry name" value="Snake_toxin-like_sf"/>
</dbReference>
<feature type="signal peptide" evidence="8">
    <location>
        <begin position="1"/>
        <end position="24"/>
    </location>
</feature>
<dbReference type="SUPFAM" id="SSF57302">
    <property type="entry name" value="Snake toxin-like"/>
    <property type="match status" value="2"/>
</dbReference>
<keyword evidence="7" id="KW-0325">Glycoprotein</keyword>
<proteinExistence type="predicted"/>
<name>A0ABR3NX47_9TELE</name>
<reference evidence="10 11" key="1">
    <citation type="submission" date="2023-09" db="EMBL/GenBank/DDBJ databases">
        <authorList>
            <person name="Wang M."/>
        </authorList>
    </citation>
    <scope>NUCLEOTIDE SEQUENCE [LARGE SCALE GENOMIC DNA]</scope>
    <source>
        <strain evidence="10">GT-2023</strain>
        <tissue evidence="10">Liver</tissue>
    </source>
</reference>
<protein>
    <recommendedName>
        <fullName evidence="9">UPAR/Ly6 domain-containing protein</fullName>
    </recommendedName>
</protein>
<comment type="subcellular location">
    <subcellularLocation>
        <location evidence="1">Cell membrane</location>
    </subcellularLocation>
    <subcellularLocation>
        <location evidence="2">Secreted</location>
    </subcellularLocation>
</comment>
<evidence type="ECO:0000313" key="11">
    <source>
        <dbReference type="Proteomes" id="UP001558613"/>
    </source>
</evidence>
<evidence type="ECO:0000256" key="3">
    <source>
        <dbReference type="ARBA" id="ARBA00022475"/>
    </source>
</evidence>
<dbReference type="InterPro" id="IPR050918">
    <property type="entry name" value="CNF-like_PLA2_Inhibitor"/>
</dbReference>
<keyword evidence="3" id="KW-1003">Cell membrane</keyword>
<keyword evidence="5 8" id="KW-0732">Signal</keyword>